<organism evidence="6 7">
    <name type="scientific">Rhodococcus opacus</name>
    <name type="common">Nocardia opaca</name>
    <dbReference type="NCBI Taxonomy" id="37919"/>
    <lineage>
        <taxon>Bacteria</taxon>
        <taxon>Bacillati</taxon>
        <taxon>Actinomycetota</taxon>
        <taxon>Actinomycetes</taxon>
        <taxon>Mycobacteriales</taxon>
        <taxon>Nocardiaceae</taxon>
        <taxon>Rhodococcus</taxon>
    </lineage>
</organism>
<keyword evidence="2" id="KW-0288">FMN</keyword>
<dbReference type="EMBL" id="CP008947">
    <property type="protein sequence ID" value="AII07977.1"/>
    <property type="molecule type" value="Genomic_DNA"/>
</dbReference>
<evidence type="ECO:0000313" key="7">
    <source>
        <dbReference type="Proteomes" id="UP000028488"/>
    </source>
</evidence>
<dbReference type="PANTHER" id="PTHR42847">
    <property type="entry name" value="ALKANESULFONATE MONOOXYGENASE"/>
    <property type="match status" value="1"/>
</dbReference>
<dbReference type="InterPro" id="IPR019921">
    <property type="entry name" value="Lucif-like_OxRdtase_Rv2161c"/>
</dbReference>
<dbReference type="AlphaFoldDB" id="A0A076ERX3"/>
<name>A0A076ERX3_RHOOP</name>
<evidence type="ECO:0000256" key="3">
    <source>
        <dbReference type="ARBA" id="ARBA00023002"/>
    </source>
</evidence>
<dbReference type="GO" id="GO:0008726">
    <property type="term" value="F:alkanesulfonate monooxygenase activity"/>
    <property type="evidence" value="ECO:0007669"/>
    <property type="project" value="TreeGrafter"/>
</dbReference>
<dbReference type="InterPro" id="IPR036661">
    <property type="entry name" value="Luciferase-like_sf"/>
</dbReference>
<feature type="domain" description="Luciferase-like" evidence="5">
    <location>
        <begin position="15"/>
        <end position="238"/>
    </location>
</feature>
<keyword evidence="4" id="KW-0503">Monooxygenase</keyword>
<dbReference type="Pfam" id="PF00296">
    <property type="entry name" value="Bac_luciferase"/>
    <property type="match status" value="1"/>
</dbReference>
<reference evidence="6 7" key="1">
    <citation type="submission" date="2014-07" db="EMBL/GenBank/DDBJ databases">
        <title>Genome Sequence of Rhodococcus opacus Strain R7, a Biodegrader of Mono- and Polycyclic Aromatic Hydrocarbons.</title>
        <authorList>
            <person name="Di Gennaro P."/>
            <person name="Zampolli J."/>
            <person name="Presti I."/>
            <person name="Cappelletti M."/>
            <person name="D'Ursi P."/>
            <person name="Orro A."/>
            <person name="Mezzelani A."/>
            <person name="Milanesi L."/>
        </authorList>
    </citation>
    <scope>NUCLEOTIDE SEQUENCE [LARGE SCALE GENOMIC DNA]</scope>
    <source>
        <strain evidence="6 7">R7</strain>
    </source>
</reference>
<accession>A0A076ERX3</accession>
<dbReference type="SUPFAM" id="SSF51679">
    <property type="entry name" value="Bacterial luciferase-like"/>
    <property type="match status" value="1"/>
</dbReference>
<sequence>MKVGIRIPGAGPWAGPEAIAKVSRFAEKIGFDSLWMTDHVALPTRVETPYPYTADGKFLWDPATPYLDCLTSLTWAAAATEQIELGTSCLILPWRPLVQTAKTLVSIDVMSQGRLSVAIGVGWMKEQFELLGAPFKDRGKRTTEMVNAMRHMWQEDEVDFDGDFYQLHDFKMYPKPVRGTIPVWFAGYSTASLRRIAAIGDGWHPLAIGPEEYAGYLATLRRYVEEAGRDMDEITLTARPLRKAPYNAETIEAYGDLGVTHFICDTSFEHDTLEATMDELAELADAVLPTAHNLA</sequence>
<dbReference type="PANTHER" id="PTHR42847:SF4">
    <property type="entry name" value="ALKANESULFONATE MONOOXYGENASE-RELATED"/>
    <property type="match status" value="1"/>
</dbReference>
<evidence type="ECO:0000313" key="6">
    <source>
        <dbReference type="EMBL" id="AII07977.1"/>
    </source>
</evidence>
<dbReference type="RefSeq" id="WP_128640846.1">
    <property type="nucleotide sequence ID" value="NZ_CP008947.1"/>
</dbReference>
<dbReference type="InterPro" id="IPR050172">
    <property type="entry name" value="SsuD_RutA_monooxygenase"/>
</dbReference>
<dbReference type="InterPro" id="IPR011251">
    <property type="entry name" value="Luciferase-like_dom"/>
</dbReference>
<dbReference type="eggNOG" id="COG2141">
    <property type="taxonomic scope" value="Bacteria"/>
</dbReference>
<dbReference type="GO" id="GO:0046306">
    <property type="term" value="P:alkanesulfonate catabolic process"/>
    <property type="evidence" value="ECO:0007669"/>
    <property type="project" value="TreeGrafter"/>
</dbReference>
<evidence type="ECO:0000259" key="5">
    <source>
        <dbReference type="Pfam" id="PF00296"/>
    </source>
</evidence>
<protein>
    <submittedName>
        <fullName evidence="6">Luciferase</fullName>
    </submittedName>
</protein>
<dbReference type="CDD" id="cd01097">
    <property type="entry name" value="Tetrahydromethanopterin_reductase"/>
    <property type="match status" value="1"/>
</dbReference>
<evidence type="ECO:0000256" key="2">
    <source>
        <dbReference type="ARBA" id="ARBA00022643"/>
    </source>
</evidence>
<evidence type="ECO:0000256" key="4">
    <source>
        <dbReference type="ARBA" id="ARBA00023033"/>
    </source>
</evidence>
<evidence type="ECO:0000256" key="1">
    <source>
        <dbReference type="ARBA" id="ARBA00022630"/>
    </source>
</evidence>
<dbReference type="Gene3D" id="3.20.20.30">
    <property type="entry name" value="Luciferase-like domain"/>
    <property type="match status" value="1"/>
</dbReference>
<keyword evidence="3" id="KW-0560">Oxidoreductase</keyword>
<dbReference type="Proteomes" id="UP000028488">
    <property type="component" value="Chromosome"/>
</dbReference>
<dbReference type="NCBIfam" id="TIGR03619">
    <property type="entry name" value="F420_Rv2161c"/>
    <property type="match status" value="1"/>
</dbReference>
<proteinExistence type="predicted"/>
<gene>
    <name evidence="6" type="ORF">EP51_26420</name>
</gene>
<keyword evidence="1" id="KW-0285">Flavoprotein</keyword>